<organism evidence="10 11">
    <name type="scientific">Thalassococcus lentus</name>
    <dbReference type="NCBI Taxonomy" id="1210524"/>
    <lineage>
        <taxon>Bacteria</taxon>
        <taxon>Pseudomonadati</taxon>
        <taxon>Pseudomonadota</taxon>
        <taxon>Alphaproteobacteria</taxon>
        <taxon>Rhodobacterales</taxon>
        <taxon>Roseobacteraceae</taxon>
        <taxon>Thalassococcus</taxon>
    </lineage>
</organism>
<evidence type="ECO:0000256" key="1">
    <source>
        <dbReference type="ARBA" id="ARBA00001974"/>
    </source>
</evidence>
<evidence type="ECO:0000256" key="5">
    <source>
        <dbReference type="ARBA" id="ARBA00023002"/>
    </source>
</evidence>
<dbReference type="EMBL" id="JAQIOY010000004">
    <property type="protein sequence ID" value="MDA7425824.1"/>
    <property type="molecule type" value="Genomic_DNA"/>
</dbReference>
<gene>
    <name evidence="10" type="ORF">PFY00_13910</name>
</gene>
<dbReference type="InterPro" id="IPR009100">
    <property type="entry name" value="AcylCoA_DH/oxidase_NM_dom_sf"/>
</dbReference>
<comment type="cofactor">
    <cofactor evidence="1 6">
        <name>FAD</name>
        <dbReference type="ChEBI" id="CHEBI:57692"/>
    </cofactor>
</comment>
<dbReference type="InterPro" id="IPR006091">
    <property type="entry name" value="Acyl-CoA_Oxase/DH_mid-dom"/>
</dbReference>
<dbReference type="Gene3D" id="1.10.540.10">
    <property type="entry name" value="Acyl-CoA dehydrogenase/oxidase, N-terminal domain"/>
    <property type="match status" value="1"/>
</dbReference>
<dbReference type="PANTHER" id="PTHR43884">
    <property type="entry name" value="ACYL-COA DEHYDROGENASE"/>
    <property type="match status" value="1"/>
</dbReference>
<dbReference type="Proteomes" id="UP001210720">
    <property type="component" value="Unassembled WGS sequence"/>
</dbReference>
<comment type="similarity">
    <text evidence="2 6">Belongs to the acyl-CoA dehydrogenase family.</text>
</comment>
<evidence type="ECO:0000313" key="11">
    <source>
        <dbReference type="Proteomes" id="UP001210720"/>
    </source>
</evidence>
<evidence type="ECO:0000256" key="4">
    <source>
        <dbReference type="ARBA" id="ARBA00022827"/>
    </source>
</evidence>
<sequence>MAHDGQDLSLGSVILPDLLSLTGAAVAPVEEVFEIARTRVRDMVSVDGRVSGAAIEANQTAAHGLAWFATYLESLRQMQGWAERMQADGTFGEVEQLLHQIAFGEYLWQIYGGIQMNQGEMVRLQDLGLSQDDMRGLMSDAVMTLTQGANTQAARTRLVELMEERSAEITVGRCGLDDELEMIREQFRRYAVDKVLPHAHEWHLKDELIPMEVIEELAEMGVFGLTIPEEFGGFGLSKNSMCVVSEELSRAYIGVGSLGTRSEIAAELIIAGGTPEQKEKWLPGLASGEILPTAVFTEPNTGSDLGSLRTKAVKDENGDWIVNGNKTWITHAARTHVMTVLARTVPDTDNYKGLSMFLAEKTPGTDEQPWQDPGISGGEIEVLGYRGMKEYTVNFDDFKVKGENLLGGEEGKGFKQLMETFESARIQTAARAIGVAQSALDVGMQYAQDRKQFGKSLIAFPRVSGKLAMMAVEIMIARQLTYFSAREKDEGRRCDLEAGMAKLLGARVAWAAADNALQIHGGNGFALEYSVSRILCDARILNIFEGAAEIQAQVIARRLLG</sequence>
<evidence type="ECO:0000259" key="9">
    <source>
        <dbReference type="Pfam" id="PF02771"/>
    </source>
</evidence>
<evidence type="ECO:0000256" key="3">
    <source>
        <dbReference type="ARBA" id="ARBA00022630"/>
    </source>
</evidence>
<keyword evidence="4 6" id="KW-0274">FAD</keyword>
<feature type="domain" description="Acyl-CoA oxidase/dehydrogenase middle" evidence="8">
    <location>
        <begin position="295"/>
        <end position="397"/>
    </location>
</feature>
<comment type="caution">
    <text evidence="10">The sequence shown here is derived from an EMBL/GenBank/DDBJ whole genome shotgun (WGS) entry which is preliminary data.</text>
</comment>
<accession>A0ABT4XV24</accession>
<evidence type="ECO:0000313" key="10">
    <source>
        <dbReference type="EMBL" id="MDA7425824.1"/>
    </source>
</evidence>
<dbReference type="Pfam" id="PF00441">
    <property type="entry name" value="Acyl-CoA_dh_1"/>
    <property type="match status" value="1"/>
</dbReference>
<keyword evidence="5 6" id="KW-0560">Oxidoreductase</keyword>
<dbReference type="InterPro" id="IPR009075">
    <property type="entry name" value="AcylCo_DH/oxidase_C"/>
</dbReference>
<keyword evidence="11" id="KW-1185">Reference proteome</keyword>
<dbReference type="InterPro" id="IPR036250">
    <property type="entry name" value="AcylCo_DH-like_C"/>
</dbReference>
<protein>
    <submittedName>
        <fullName evidence="10">Acyl-CoA/acyl-ACP dehydrogenase</fullName>
    </submittedName>
</protein>
<dbReference type="InterPro" id="IPR006089">
    <property type="entry name" value="Acyl-CoA_DH_CS"/>
</dbReference>
<proteinExistence type="inferred from homology"/>
<dbReference type="Pfam" id="PF02771">
    <property type="entry name" value="Acyl-CoA_dh_N"/>
    <property type="match status" value="1"/>
</dbReference>
<dbReference type="SUPFAM" id="SSF47203">
    <property type="entry name" value="Acyl-CoA dehydrogenase C-terminal domain-like"/>
    <property type="match status" value="1"/>
</dbReference>
<evidence type="ECO:0000259" key="8">
    <source>
        <dbReference type="Pfam" id="PF02770"/>
    </source>
</evidence>
<reference evidence="10 11" key="1">
    <citation type="submission" date="2023-01" db="EMBL/GenBank/DDBJ databases">
        <title>Thalassococcus onchidii sp. nov., isolated from a marine invertebrate from the South China Sea.</title>
        <authorList>
            <person name="Xu S."/>
            <person name="Liu Z."/>
            <person name="Xu Y."/>
        </authorList>
    </citation>
    <scope>NUCLEOTIDE SEQUENCE [LARGE SCALE GENOMIC DNA]</scope>
    <source>
        <strain evidence="10 11">KCTC 32084</strain>
    </source>
</reference>
<dbReference type="InterPro" id="IPR037069">
    <property type="entry name" value="AcylCoA_DH/ox_N_sf"/>
</dbReference>
<dbReference type="PROSITE" id="PS00073">
    <property type="entry name" value="ACYL_COA_DH_2"/>
    <property type="match status" value="1"/>
</dbReference>
<feature type="domain" description="Acyl-CoA dehydrogenase/oxidase N-terminal" evidence="9">
    <location>
        <begin position="178"/>
        <end position="289"/>
    </location>
</feature>
<dbReference type="InterPro" id="IPR013786">
    <property type="entry name" value="AcylCoA_DH/ox_N"/>
</dbReference>
<dbReference type="RefSeq" id="WP_271433177.1">
    <property type="nucleotide sequence ID" value="NZ_JAQIOY010000004.1"/>
</dbReference>
<keyword evidence="3 6" id="KW-0285">Flavoprotein</keyword>
<evidence type="ECO:0000256" key="6">
    <source>
        <dbReference type="RuleBase" id="RU362125"/>
    </source>
</evidence>
<dbReference type="SUPFAM" id="SSF56645">
    <property type="entry name" value="Acyl-CoA dehydrogenase NM domain-like"/>
    <property type="match status" value="1"/>
</dbReference>
<dbReference type="Pfam" id="PF02770">
    <property type="entry name" value="Acyl-CoA_dh_M"/>
    <property type="match status" value="1"/>
</dbReference>
<dbReference type="Gene3D" id="1.20.140.10">
    <property type="entry name" value="Butyryl-CoA Dehydrogenase, subunit A, domain 3"/>
    <property type="match status" value="1"/>
</dbReference>
<evidence type="ECO:0000256" key="2">
    <source>
        <dbReference type="ARBA" id="ARBA00009347"/>
    </source>
</evidence>
<dbReference type="PANTHER" id="PTHR43884:SF25">
    <property type="entry name" value="ACYL-COA DEHYDROGENASE YDBM-RELATED"/>
    <property type="match status" value="1"/>
</dbReference>
<dbReference type="Gene3D" id="2.40.110.10">
    <property type="entry name" value="Butyryl-CoA Dehydrogenase, subunit A, domain 2"/>
    <property type="match status" value="1"/>
</dbReference>
<feature type="domain" description="Acyl-CoA dehydrogenase/oxidase C-terminal" evidence="7">
    <location>
        <begin position="411"/>
        <end position="560"/>
    </location>
</feature>
<dbReference type="InterPro" id="IPR046373">
    <property type="entry name" value="Acyl-CoA_Oxase/DH_mid-dom_sf"/>
</dbReference>
<name>A0ABT4XV24_9RHOB</name>
<evidence type="ECO:0000259" key="7">
    <source>
        <dbReference type="Pfam" id="PF00441"/>
    </source>
</evidence>